<dbReference type="Proteomes" id="UP000049979">
    <property type="component" value="Unassembled WGS sequence"/>
</dbReference>
<feature type="transmembrane region" description="Helical" evidence="2">
    <location>
        <begin position="137"/>
        <end position="157"/>
    </location>
</feature>
<dbReference type="OrthoDB" id="9804872at2"/>
<dbReference type="EMBL" id="CVRR01000003">
    <property type="protein sequence ID" value="CRL31894.1"/>
    <property type="molecule type" value="Genomic_DNA"/>
</dbReference>
<keyword evidence="5" id="KW-1185">Reference proteome</keyword>
<feature type="compositionally biased region" description="Polar residues" evidence="1">
    <location>
        <begin position="673"/>
        <end position="700"/>
    </location>
</feature>
<evidence type="ECO:0000259" key="3">
    <source>
        <dbReference type="SMART" id="SM00460"/>
    </source>
</evidence>
<proteinExistence type="predicted"/>
<dbReference type="SMART" id="SM00460">
    <property type="entry name" value="TGc"/>
    <property type="match status" value="1"/>
</dbReference>
<dbReference type="Pfam" id="PF01841">
    <property type="entry name" value="Transglut_core"/>
    <property type="match status" value="1"/>
</dbReference>
<feature type="domain" description="Transglutaminase-like" evidence="3">
    <location>
        <begin position="566"/>
        <end position="641"/>
    </location>
</feature>
<feature type="region of interest" description="Disordered" evidence="1">
    <location>
        <begin position="662"/>
        <end position="717"/>
    </location>
</feature>
<dbReference type="RefSeq" id="WP_141652668.1">
    <property type="nucleotide sequence ID" value="NZ_CP173697.1"/>
</dbReference>
<dbReference type="PANTHER" id="PTHR42736:SF1">
    <property type="entry name" value="PROTEIN-GLUTAMINE GAMMA-GLUTAMYLTRANSFERASE"/>
    <property type="match status" value="1"/>
</dbReference>
<dbReference type="AlphaFoldDB" id="A0A0M6WAB1"/>
<evidence type="ECO:0000313" key="5">
    <source>
        <dbReference type="Proteomes" id="UP000049979"/>
    </source>
</evidence>
<accession>A0A0M6WAB1</accession>
<protein>
    <recommendedName>
        <fullName evidence="3">Transglutaminase-like domain-containing protein</fullName>
    </recommendedName>
</protein>
<dbReference type="PANTHER" id="PTHR42736">
    <property type="entry name" value="PROTEIN-GLUTAMINE GAMMA-GLUTAMYLTRANSFERASE"/>
    <property type="match status" value="1"/>
</dbReference>
<sequence>MNRKDRRGNKTTYLSGNTGIRLICEAVAVELLLYAMLAIFRSAFGWQLPIRALGKLQVAMLVSLVLFIVGVPATGKYQRVCKVVLEIGYPAALVLFGIFHRRKLTESGKMLFQAYLSYWNKQYGTNYMTGAGTEMRYTYMLAFLLAVVVLLSLMFRYVTGVRLVLLLPDITALSVALLVNARLGWSGIALFFVGTVLVSAAPWTHMDVRVADGRTHVWMQLLSYAAAGVFAVILVSVSSYAFSGVAKQIPKKSPKFYAFQRQVEERVKNLTFSGITLQGSREHVDNTTPDYTGKTVFSIEASKAPAGKLYLKSFASGTYQNGTWVNEGKTFAHEVDKAGYHRSDVAMLMQQNAGELVKYIRSSELAEDETQTVSYQISYRALGLKNAYMPYFSDSQTAGGKVWLRDDTVVGKKRATGKVSFEGLNENTDLRDVFDRFCMVHGETDTDLQQWYDAYADSRYRKFATDVPAVGDFITRRLALESIGYGVYEENGTYVADQMETGGLYDEDWLADTDGNNSGRAERQITTNNIRQNLATQVANWLGNENTYNLYLNHIPQGKDTIAYFLETGHEGYCMHFASAGALILQSLGVPARYASGYVVEPSAFHKEKKGYQADVPDYNAHAWVEIYLENIGWVPVEMTPGYTNDSAKLPTTPELRDTWKQRHEEHKDAAEQNPQTQMQTKNESPSETQMETQQKTESQMTEKETKRPVKNNEKKNNRRNLQVFSAVSLTLLAVVLMLVLVTKWLRIYREQLLMELRNRQNRHAVCRINQRIYRGLHPRSFGMKTDGDYLEKLMTTYPSVPAEDWKKYLCIVQKAVFSEEEISQEEARFCYRLYRKYRNRRILGK</sequence>
<feature type="transmembrane region" description="Helical" evidence="2">
    <location>
        <begin position="20"/>
        <end position="40"/>
    </location>
</feature>
<keyword evidence="2" id="KW-0812">Transmembrane</keyword>
<keyword evidence="2" id="KW-1133">Transmembrane helix</keyword>
<feature type="compositionally biased region" description="Basic and acidic residues" evidence="1">
    <location>
        <begin position="662"/>
        <end position="671"/>
    </location>
</feature>
<dbReference type="STRING" id="301302.ERS852420_01836"/>
<dbReference type="InterPro" id="IPR002931">
    <property type="entry name" value="Transglutaminase-like"/>
</dbReference>
<feature type="transmembrane region" description="Helical" evidence="2">
    <location>
        <begin position="52"/>
        <end position="71"/>
    </location>
</feature>
<feature type="transmembrane region" description="Helical" evidence="2">
    <location>
        <begin position="724"/>
        <end position="746"/>
    </location>
</feature>
<dbReference type="InterPro" id="IPR038765">
    <property type="entry name" value="Papain-like_cys_pep_sf"/>
</dbReference>
<feature type="compositionally biased region" description="Basic and acidic residues" evidence="1">
    <location>
        <begin position="701"/>
        <end position="716"/>
    </location>
</feature>
<evidence type="ECO:0000313" key="4">
    <source>
        <dbReference type="EMBL" id="CRL31894.1"/>
    </source>
</evidence>
<evidence type="ECO:0000256" key="2">
    <source>
        <dbReference type="SAM" id="Phobius"/>
    </source>
</evidence>
<feature type="transmembrane region" description="Helical" evidence="2">
    <location>
        <begin position="217"/>
        <end position="242"/>
    </location>
</feature>
<dbReference type="InterPro" id="IPR052901">
    <property type="entry name" value="Bact_TGase-like"/>
</dbReference>
<reference evidence="5" key="1">
    <citation type="submission" date="2015-05" db="EMBL/GenBank/DDBJ databases">
        <authorList>
            <consortium name="Pathogen Informatics"/>
        </authorList>
    </citation>
    <scope>NUCLEOTIDE SEQUENCE [LARGE SCALE GENOMIC DNA]</scope>
    <source>
        <strain evidence="5">M72</strain>
    </source>
</reference>
<organism evidence="4 5">
    <name type="scientific">Roseburia faecis</name>
    <dbReference type="NCBI Taxonomy" id="301302"/>
    <lineage>
        <taxon>Bacteria</taxon>
        <taxon>Bacillati</taxon>
        <taxon>Bacillota</taxon>
        <taxon>Clostridia</taxon>
        <taxon>Lachnospirales</taxon>
        <taxon>Lachnospiraceae</taxon>
        <taxon>Roseburia</taxon>
    </lineage>
</organism>
<dbReference type="Gene3D" id="3.10.620.30">
    <property type="match status" value="1"/>
</dbReference>
<dbReference type="SUPFAM" id="SSF54001">
    <property type="entry name" value="Cysteine proteinases"/>
    <property type="match status" value="1"/>
</dbReference>
<gene>
    <name evidence="4" type="ORF">M72_19001</name>
</gene>
<feature type="transmembrane region" description="Helical" evidence="2">
    <location>
        <begin position="188"/>
        <end position="205"/>
    </location>
</feature>
<evidence type="ECO:0000256" key="1">
    <source>
        <dbReference type="SAM" id="MobiDB-lite"/>
    </source>
</evidence>
<keyword evidence="2" id="KW-0472">Membrane</keyword>
<name>A0A0M6WAB1_9FIRM</name>